<comment type="caution">
    <text evidence="12">The sequence shown here is derived from an EMBL/GenBank/DDBJ whole genome shotgun (WGS) entry which is preliminary data.</text>
</comment>
<feature type="binding site" description="covalent" evidence="8">
    <location>
        <position position="52"/>
    </location>
    <ligand>
        <name>heme c</name>
        <dbReference type="ChEBI" id="CHEBI:61717"/>
    </ligand>
</feature>
<feature type="signal peptide" evidence="10">
    <location>
        <begin position="1"/>
        <end position="18"/>
    </location>
</feature>
<dbReference type="GO" id="GO:0009055">
    <property type="term" value="F:electron transfer activity"/>
    <property type="evidence" value="ECO:0007669"/>
    <property type="project" value="InterPro"/>
</dbReference>
<feature type="transmembrane region" description="Helical" evidence="9">
    <location>
        <begin position="213"/>
        <end position="231"/>
    </location>
</feature>
<dbReference type="SUPFAM" id="SSF46626">
    <property type="entry name" value="Cytochrome c"/>
    <property type="match status" value="1"/>
</dbReference>
<evidence type="ECO:0000256" key="5">
    <source>
        <dbReference type="ARBA" id="ARBA00022989"/>
    </source>
</evidence>
<organism evidence="12 13">
    <name type="scientific">Methylomonas koyamae</name>
    <dbReference type="NCBI Taxonomy" id="702114"/>
    <lineage>
        <taxon>Bacteria</taxon>
        <taxon>Pseudomonadati</taxon>
        <taxon>Pseudomonadota</taxon>
        <taxon>Gammaproteobacteria</taxon>
        <taxon>Methylococcales</taxon>
        <taxon>Methylococcaceae</taxon>
        <taxon>Methylomonas</taxon>
    </lineage>
</organism>
<dbReference type="Gene3D" id="1.10.760.10">
    <property type="entry name" value="Cytochrome c-like domain"/>
    <property type="match status" value="1"/>
</dbReference>
<dbReference type="PROSITE" id="PS51007">
    <property type="entry name" value="CYTC"/>
    <property type="match status" value="1"/>
</dbReference>
<evidence type="ECO:0000256" key="8">
    <source>
        <dbReference type="PIRSR" id="PIRSR602326-1"/>
    </source>
</evidence>
<dbReference type="PANTHER" id="PTHR10266">
    <property type="entry name" value="CYTOCHROME C1"/>
    <property type="match status" value="1"/>
</dbReference>
<keyword evidence="10" id="KW-0732">Signal</keyword>
<evidence type="ECO:0000256" key="7">
    <source>
        <dbReference type="ARBA" id="ARBA00023136"/>
    </source>
</evidence>
<keyword evidence="5 9" id="KW-1133">Transmembrane helix</keyword>
<dbReference type="Proteomes" id="UP000077857">
    <property type="component" value="Unassembled WGS sequence"/>
</dbReference>
<feature type="binding site" description="covalent" evidence="8">
    <location>
        <position position="49"/>
    </location>
    <ligand>
        <name>heme c</name>
        <dbReference type="ChEBI" id="CHEBI:61717"/>
    </ligand>
</feature>
<protein>
    <submittedName>
        <fullName evidence="12">Cytochrome C</fullName>
    </submittedName>
</protein>
<keyword evidence="4 8" id="KW-0479">Metal-binding</keyword>
<evidence type="ECO:0000313" key="13">
    <source>
        <dbReference type="Proteomes" id="UP000077857"/>
    </source>
</evidence>
<evidence type="ECO:0000256" key="6">
    <source>
        <dbReference type="ARBA" id="ARBA00023004"/>
    </source>
</evidence>
<accession>A0A177NL85</accession>
<name>A0A177NL85_9GAMM</name>
<keyword evidence="7 9" id="KW-0472">Membrane</keyword>
<feature type="domain" description="Cytochrome c" evidence="11">
    <location>
        <begin position="36"/>
        <end position="199"/>
    </location>
</feature>
<dbReference type="Pfam" id="PF02167">
    <property type="entry name" value="Cytochrom_C1"/>
    <property type="match status" value="1"/>
</dbReference>
<evidence type="ECO:0000313" key="12">
    <source>
        <dbReference type="EMBL" id="OAI17959.1"/>
    </source>
</evidence>
<evidence type="ECO:0000256" key="10">
    <source>
        <dbReference type="SAM" id="SignalP"/>
    </source>
</evidence>
<evidence type="ECO:0000256" key="9">
    <source>
        <dbReference type="SAM" id="Phobius"/>
    </source>
</evidence>
<dbReference type="InterPro" id="IPR009056">
    <property type="entry name" value="Cyt_c-like_dom"/>
</dbReference>
<keyword evidence="3 9" id="KW-0812">Transmembrane</keyword>
<sequence>MKKTLYTLLFLLPFNVLASGGGIKLDSADIDLSDIQSLERGAKHYVTYCLGCHSAKHIRYKRIALDLKLDEAEILKNVAPLGAGIYDQMHSAMNAHDAEKWFGTTPPDLSLIARSRGADWLYSYLRSFYNDPSKPLGVNNAVFKDVGMPNVFWQLQGSQAAEIHKVEGQDVVTGLRLEQPGQLSPKEFDKLVNDLVNFLVYVGEPVQLERQQMGKYVLFFIFMFIVLAYLLKKEYWKDVH</sequence>
<feature type="chain" id="PRO_5008069304" evidence="10">
    <location>
        <begin position="19"/>
        <end position="240"/>
    </location>
</feature>
<keyword evidence="2 8" id="KW-0349">Heme</keyword>
<dbReference type="GO" id="GO:0020037">
    <property type="term" value="F:heme binding"/>
    <property type="evidence" value="ECO:0007669"/>
    <property type="project" value="InterPro"/>
</dbReference>
<dbReference type="InterPro" id="IPR002326">
    <property type="entry name" value="Cyt_c1"/>
</dbReference>
<dbReference type="OrthoDB" id="9798864at2"/>
<dbReference type="PANTHER" id="PTHR10266:SF3">
    <property type="entry name" value="CYTOCHROME C1, HEME PROTEIN, MITOCHONDRIAL"/>
    <property type="match status" value="1"/>
</dbReference>
<evidence type="ECO:0000256" key="2">
    <source>
        <dbReference type="ARBA" id="ARBA00022617"/>
    </source>
</evidence>
<reference evidence="12 13" key="1">
    <citation type="submission" date="2016-03" db="EMBL/GenBank/DDBJ databases">
        <authorList>
            <person name="Ploux O."/>
        </authorList>
    </citation>
    <scope>NUCLEOTIDE SEQUENCE [LARGE SCALE GENOMIC DNA]</scope>
    <source>
        <strain evidence="12 13">R-45378</strain>
    </source>
</reference>
<dbReference type="EMBL" id="LUUJ01000063">
    <property type="protein sequence ID" value="OAI17959.1"/>
    <property type="molecule type" value="Genomic_DNA"/>
</dbReference>
<dbReference type="InterPro" id="IPR036909">
    <property type="entry name" value="Cyt_c-like_dom_sf"/>
</dbReference>
<comment type="cofactor">
    <cofactor evidence="8">
        <name>heme c</name>
        <dbReference type="ChEBI" id="CHEBI:61717"/>
    </cofactor>
    <text evidence="8">Binds 1 heme c group covalently per subunit.</text>
</comment>
<dbReference type="RefSeq" id="WP_054759463.1">
    <property type="nucleotide sequence ID" value="NZ_AP019777.1"/>
</dbReference>
<feature type="binding site" description="covalent" evidence="8">
    <location>
        <position position="53"/>
    </location>
    <ligand>
        <name>heme c</name>
        <dbReference type="ChEBI" id="CHEBI:61717"/>
    </ligand>
</feature>
<keyword evidence="6 8" id="KW-0408">Iron</keyword>
<dbReference type="GO" id="GO:0046872">
    <property type="term" value="F:metal ion binding"/>
    <property type="evidence" value="ECO:0007669"/>
    <property type="project" value="UniProtKB-KW"/>
</dbReference>
<dbReference type="GO" id="GO:0016020">
    <property type="term" value="C:membrane"/>
    <property type="evidence" value="ECO:0007669"/>
    <property type="project" value="UniProtKB-SubCell"/>
</dbReference>
<gene>
    <name evidence="12" type="ORF">A1507_00600</name>
</gene>
<evidence type="ECO:0000259" key="11">
    <source>
        <dbReference type="PROSITE" id="PS51007"/>
    </source>
</evidence>
<evidence type="ECO:0000256" key="1">
    <source>
        <dbReference type="ARBA" id="ARBA00004370"/>
    </source>
</evidence>
<comment type="subcellular location">
    <subcellularLocation>
        <location evidence="1">Membrane</location>
    </subcellularLocation>
</comment>
<proteinExistence type="predicted"/>
<dbReference type="AlphaFoldDB" id="A0A177NL85"/>
<evidence type="ECO:0000256" key="4">
    <source>
        <dbReference type="ARBA" id="ARBA00022723"/>
    </source>
</evidence>
<evidence type="ECO:0000256" key="3">
    <source>
        <dbReference type="ARBA" id="ARBA00022692"/>
    </source>
</evidence>